<dbReference type="EMBL" id="AP028914">
    <property type="protein sequence ID" value="BES95337.1"/>
    <property type="molecule type" value="Genomic_DNA"/>
</dbReference>
<protein>
    <recommendedName>
        <fullName evidence="4">Late endosomal/lysosomal adaptor and MAPK and MTOR activator 4</fullName>
    </recommendedName>
</protein>
<dbReference type="PANTHER" id="PTHR33967">
    <property type="entry name" value="RAGULATOR COMPLEX PROTEIN LAMTOR4"/>
    <property type="match status" value="1"/>
</dbReference>
<keyword evidence="3" id="KW-0458">Lysosome</keyword>
<dbReference type="Proteomes" id="UP001307889">
    <property type="component" value="Chromosome 6"/>
</dbReference>
<name>A0ABN7AT03_9HEMI</name>
<gene>
    <name evidence="6" type="ORF">NTJ_08139</name>
</gene>
<evidence type="ECO:0000256" key="4">
    <source>
        <dbReference type="ARBA" id="ARBA00032690"/>
    </source>
</evidence>
<feature type="region of interest" description="Disordered" evidence="5">
    <location>
        <begin position="83"/>
        <end position="103"/>
    </location>
</feature>
<evidence type="ECO:0000256" key="3">
    <source>
        <dbReference type="ARBA" id="ARBA00023228"/>
    </source>
</evidence>
<organism evidence="6 7">
    <name type="scientific">Nesidiocoris tenuis</name>
    <dbReference type="NCBI Taxonomy" id="355587"/>
    <lineage>
        <taxon>Eukaryota</taxon>
        <taxon>Metazoa</taxon>
        <taxon>Ecdysozoa</taxon>
        <taxon>Arthropoda</taxon>
        <taxon>Hexapoda</taxon>
        <taxon>Insecta</taxon>
        <taxon>Pterygota</taxon>
        <taxon>Neoptera</taxon>
        <taxon>Paraneoptera</taxon>
        <taxon>Hemiptera</taxon>
        <taxon>Heteroptera</taxon>
        <taxon>Panheteroptera</taxon>
        <taxon>Cimicomorpha</taxon>
        <taxon>Miridae</taxon>
        <taxon>Dicyphina</taxon>
        <taxon>Nesidiocoris</taxon>
    </lineage>
</organism>
<evidence type="ECO:0000313" key="6">
    <source>
        <dbReference type="EMBL" id="BES95337.1"/>
    </source>
</evidence>
<evidence type="ECO:0000256" key="2">
    <source>
        <dbReference type="ARBA" id="ARBA00010627"/>
    </source>
</evidence>
<accession>A0ABN7AT03</accession>
<evidence type="ECO:0000313" key="7">
    <source>
        <dbReference type="Proteomes" id="UP001307889"/>
    </source>
</evidence>
<proteinExistence type="inferred from homology"/>
<feature type="compositionally biased region" description="Acidic residues" evidence="5">
    <location>
        <begin position="93"/>
        <end position="103"/>
    </location>
</feature>
<evidence type="ECO:0000256" key="5">
    <source>
        <dbReference type="SAM" id="MobiDB-lite"/>
    </source>
</evidence>
<dbReference type="PANTHER" id="PTHR33967:SF1">
    <property type="entry name" value="RAGULATOR COMPLEX PROTEIN LAMTOR4"/>
    <property type="match status" value="1"/>
</dbReference>
<evidence type="ECO:0000256" key="1">
    <source>
        <dbReference type="ARBA" id="ARBA00004371"/>
    </source>
</evidence>
<reference evidence="6 7" key="1">
    <citation type="submission" date="2023-09" db="EMBL/GenBank/DDBJ databases">
        <title>Nesidiocoris tenuis whole genome shotgun sequence.</title>
        <authorList>
            <person name="Shibata T."/>
            <person name="Shimoda M."/>
            <person name="Kobayashi T."/>
            <person name="Uehara T."/>
        </authorList>
    </citation>
    <scope>NUCLEOTIDE SEQUENCE [LARGE SCALE GENOMIC DNA]</scope>
    <source>
        <strain evidence="6 7">Japan</strain>
    </source>
</reference>
<comment type="subcellular location">
    <subcellularLocation>
        <location evidence="1">Lysosome</location>
    </subcellularLocation>
</comment>
<sequence length="103" mass="11250">MKMFDRIPDIIGYLVLNEDGAILSSDGELENAESTANVFSAIVSLAGDFGPLGEPFTKLTLTFSDCVYSVCLSNKKLYITKQRYTPPPMPSPVEEEPPVSDES</sequence>
<dbReference type="InterPro" id="IPR034601">
    <property type="entry name" value="LAMTOR4"/>
</dbReference>
<keyword evidence="7" id="KW-1185">Reference proteome</keyword>
<dbReference type="SUPFAM" id="SSF103196">
    <property type="entry name" value="Roadblock/LC7 domain"/>
    <property type="match status" value="1"/>
</dbReference>
<comment type="similarity">
    <text evidence="2">Belongs to the LAMTOR4 family.</text>
</comment>